<dbReference type="PANTHER" id="PTHR43818:SF11">
    <property type="entry name" value="BCDNA.GH03377"/>
    <property type="match status" value="1"/>
</dbReference>
<keyword evidence="1" id="KW-0560">Oxidoreductase</keyword>
<dbReference type="PANTHER" id="PTHR43818">
    <property type="entry name" value="BCDNA.GH03377"/>
    <property type="match status" value="1"/>
</dbReference>
<keyword evidence="5" id="KW-1185">Reference proteome</keyword>
<protein>
    <submittedName>
        <fullName evidence="4">Predicted dehydrogenase</fullName>
    </submittedName>
</protein>
<evidence type="ECO:0000259" key="2">
    <source>
        <dbReference type="Pfam" id="PF01408"/>
    </source>
</evidence>
<accession>A0A1H3UPJ0</accession>
<dbReference type="InterPro" id="IPR055170">
    <property type="entry name" value="GFO_IDH_MocA-like_dom"/>
</dbReference>
<organism evidence="4 5">
    <name type="scientific">Asanoa ishikariensis</name>
    <dbReference type="NCBI Taxonomy" id="137265"/>
    <lineage>
        <taxon>Bacteria</taxon>
        <taxon>Bacillati</taxon>
        <taxon>Actinomycetota</taxon>
        <taxon>Actinomycetes</taxon>
        <taxon>Micromonosporales</taxon>
        <taxon>Micromonosporaceae</taxon>
        <taxon>Asanoa</taxon>
    </lineage>
</organism>
<dbReference type="InterPro" id="IPR036291">
    <property type="entry name" value="NAD(P)-bd_dom_sf"/>
</dbReference>
<dbReference type="Pfam" id="PF22725">
    <property type="entry name" value="GFO_IDH_MocA_C3"/>
    <property type="match status" value="1"/>
</dbReference>
<dbReference type="OrthoDB" id="9815825at2"/>
<dbReference type="InterPro" id="IPR000683">
    <property type="entry name" value="Gfo/Idh/MocA-like_OxRdtase_N"/>
</dbReference>
<dbReference type="Gene3D" id="3.30.360.10">
    <property type="entry name" value="Dihydrodipicolinate Reductase, domain 2"/>
    <property type="match status" value="1"/>
</dbReference>
<dbReference type="RefSeq" id="WP_090803321.1">
    <property type="nucleotide sequence ID" value="NZ_BOND01000029.1"/>
</dbReference>
<proteinExistence type="predicted"/>
<evidence type="ECO:0000313" key="5">
    <source>
        <dbReference type="Proteomes" id="UP000199632"/>
    </source>
</evidence>
<evidence type="ECO:0000259" key="3">
    <source>
        <dbReference type="Pfam" id="PF22725"/>
    </source>
</evidence>
<dbReference type="SUPFAM" id="SSF51735">
    <property type="entry name" value="NAD(P)-binding Rossmann-fold domains"/>
    <property type="match status" value="1"/>
</dbReference>
<gene>
    <name evidence="4" type="ORF">SAMN05421684_7676</name>
</gene>
<feature type="domain" description="GFO/IDH/MocA-like oxidoreductase" evidence="3">
    <location>
        <begin position="133"/>
        <end position="272"/>
    </location>
</feature>
<sequence>MSDKLRVAVAGAGRWAQRAHIPGWQRDPRVEVVALADTDPAMLAEAGERFGVKRLVTDYRELLDDPDIDVVDVATANRVHYEISAAALEAGKHVLCEKPVHHDNRETRALAELARGKGLKTKLGFTFRYAPAVQYAKSLIDAGFVGTPYIFNGYEQNSQWIDPATPMRQVDPNADPAVLTTSSIEGYGAPIIDIMHWWSGGNLSSVVGTMRNFVPERMVRDTGLVQRLNIDDGDMWIGEFDNGVLASIQSSYVTVGNFPGIEARIFGSEGAIIVRLVEEFGICQTIKTATKGSVEFVEREIPQEFFPAGGHSREDWDFLFYSNLCADFTTEILSGSDVNQGDFAQGALVQETINAFEKSFRDRAWVSFPLESA</sequence>
<name>A0A1H3UPJ0_9ACTN</name>
<reference evidence="5" key="1">
    <citation type="submission" date="2016-10" db="EMBL/GenBank/DDBJ databases">
        <authorList>
            <person name="Varghese N."/>
            <person name="Submissions S."/>
        </authorList>
    </citation>
    <scope>NUCLEOTIDE SEQUENCE [LARGE SCALE GENOMIC DNA]</scope>
    <source>
        <strain evidence="5">DSM 44718</strain>
    </source>
</reference>
<dbReference type="EMBL" id="FNQB01000005">
    <property type="protein sequence ID" value="SDZ64146.1"/>
    <property type="molecule type" value="Genomic_DNA"/>
</dbReference>
<dbReference type="InterPro" id="IPR050463">
    <property type="entry name" value="Gfo/Idh/MocA_oxidrdct_glycsds"/>
</dbReference>
<dbReference type="GO" id="GO:0000166">
    <property type="term" value="F:nucleotide binding"/>
    <property type="evidence" value="ECO:0007669"/>
    <property type="project" value="InterPro"/>
</dbReference>
<evidence type="ECO:0000256" key="1">
    <source>
        <dbReference type="ARBA" id="ARBA00023002"/>
    </source>
</evidence>
<evidence type="ECO:0000313" key="4">
    <source>
        <dbReference type="EMBL" id="SDZ64146.1"/>
    </source>
</evidence>
<dbReference type="Gene3D" id="3.40.50.720">
    <property type="entry name" value="NAD(P)-binding Rossmann-like Domain"/>
    <property type="match status" value="1"/>
</dbReference>
<dbReference type="STRING" id="137265.SAMN05421684_7676"/>
<dbReference type="Pfam" id="PF01408">
    <property type="entry name" value="GFO_IDH_MocA"/>
    <property type="match status" value="1"/>
</dbReference>
<dbReference type="Proteomes" id="UP000199632">
    <property type="component" value="Unassembled WGS sequence"/>
</dbReference>
<feature type="domain" description="Gfo/Idh/MocA-like oxidoreductase N-terminal" evidence="2">
    <location>
        <begin position="5"/>
        <end position="122"/>
    </location>
</feature>
<dbReference type="GO" id="GO:0016491">
    <property type="term" value="F:oxidoreductase activity"/>
    <property type="evidence" value="ECO:0007669"/>
    <property type="project" value="UniProtKB-KW"/>
</dbReference>
<dbReference type="AlphaFoldDB" id="A0A1H3UPJ0"/>
<dbReference type="SUPFAM" id="SSF55347">
    <property type="entry name" value="Glyceraldehyde-3-phosphate dehydrogenase-like, C-terminal domain"/>
    <property type="match status" value="1"/>
</dbReference>